<dbReference type="PANTHER" id="PTHR35004">
    <property type="entry name" value="TRANSPOSASE RV3428C-RELATED"/>
    <property type="match status" value="1"/>
</dbReference>
<dbReference type="PROSITE" id="PS50994">
    <property type="entry name" value="INTEGRASE"/>
    <property type="match status" value="1"/>
</dbReference>
<organism evidence="3 4">
    <name type="scientific">Meiothermus hypogaeus NBRC 106114</name>
    <dbReference type="NCBI Taxonomy" id="1227553"/>
    <lineage>
        <taxon>Bacteria</taxon>
        <taxon>Thermotogati</taxon>
        <taxon>Deinococcota</taxon>
        <taxon>Deinococci</taxon>
        <taxon>Thermales</taxon>
        <taxon>Thermaceae</taxon>
        <taxon>Meiothermus</taxon>
    </lineage>
</organism>
<feature type="domain" description="Integrase catalytic" evidence="2">
    <location>
        <begin position="255"/>
        <end position="435"/>
    </location>
</feature>
<dbReference type="AlphaFoldDB" id="A0A511QX05"/>
<protein>
    <recommendedName>
        <fullName evidence="2">Integrase catalytic domain-containing protein</fullName>
    </recommendedName>
</protein>
<proteinExistence type="predicted"/>
<dbReference type="Pfam" id="PF00665">
    <property type="entry name" value="rve"/>
    <property type="match status" value="1"/>
</dbReference>
<feature type="region of interest" description="Disordered" evidence="1">
    <location>
        <begin position="63"/>
        <end position="86"/>
    </location>
</feature>
<dbReference type="InterPro" id="IPR001584">
    <property type="entry name" value="Integrase_cat-core"/>
</dbReference>
<feature type="region of interest" description="Disordered" evidence="1">
    <location>
        <begin position="604"/>
        <end position="626"/>
    </location>
</feature>
<dbReference type="GO" id="GO:0003676">
    <property type="term" value="F:nucleic acid binding"/>
    <property type="evidence" value="ECO:0007669"/>
    <property type="project" value="InterPro"/>
</dbReference>
<dbReference type="GO" id="GO:0015074">
    <property type="term" value="P:DNA integration"/>
    <property type="evidence" value="ECO:0007669"/>
    <property type="project" value="InterPro"/>
</dbReference>
<name>A0A511QX05_9DEIN</name>
<comment type="caution">
    <text evidence="3">The sequence shown here is derived from an EMBL/GenBank/DDBJ whole genome shotgun (WGS) entry which is preliminary data.</text>
</comment>
<dbReference type="InterPro" id="IPR012337">
    <property type="entry name" value="RNaseH-like_sf"/>
</dbReference>
<accession>A0A511QX05</accession>
<dbReference type="OrthoDB" id="9794201at2"/>
<sequence length="661" mass="76402">MSRFVSIPEAARVLSKGIRTIERYLEHPDVESTLVEVPLERGGYTRKRLVNLDSLRRVFEQNSPPILQSPLEEPPAPSDTAPTSQPEITPERMQQAHRLMSWLLPFYAEYRAANPGEKNLLLEQAAQQHGYSKRQVIRLVQRLQDSQLSEQALSRRMRRDAGVVRLPRELYELVVGLWMTYPRYSAPRIRRIIELNDPNLLRYRPFPNSRDWSVLSATTIRRIRKQMESDPVLRVTLMDDRARKEHLRVWSGEILTERANQLWMVDMTRCDAFVYDPYTNHVLRLRIHAAIDVFSGAVPAFVFSRDEDQAATDRMLMLALLEKPEPWRAHWPIWGRPERIYWDNGKVYRSEKSERILADLGIESTHSRPYVSHSRGNIERFFGLFHQQFEAGLPGYAGSDVHERDHQRLARLLHNTRRWMAEGGPDPYPERLLTEEEFKHRALLWLTQDYHKSLLGSQTREELFVQTAANSSRVRYDFGDLMLLFSRQETRRVRGNGTITLRGRAWGLPDGSLIRYQGMDVVVLINEILPAAQYTAALPRRDGSLQILGALESQNWSALGEEAREMRRKLRQQIRDIHAAADEIRAQFMNPMVRLDQALSRRAPDLPQPETLQISGPQARLDPAPGDREVEQALAEFLAAGFTLDDELDLSSHHNMGSNGE</sequence>
<gene>
    <name evidence="3" type="ORF">MHY01S_00860</name>
</gene>
<dbReference type="RefSeq" id="WP_119340519.1">
    <property type="nucleotide sequence ID" value="NZ_BJXL01000001.1"/>
</dbReference>
<dbReference type="Proteomes" id="UP000321197">
    <property type="component" value="Unassembled WGS sequence"/>
</dbReference>
<dbReference type="EMBL" id="BJXL01000001">
    <property type="protein sequence ID" value="GEM81920.1"/>
    <property type="molecule type" value="Genomic_DNA"/>
</dbReference>
<evidence type="ECO:0000313" key="4">
    <source>
        <dbReference type="Proteomes" id="UP000321197"/>
    </source>
</evidence>
<dbReference type="InterPro" id="IPR036397">
    <property type="entry name" value="RNaseH_sf"/>
</dbReference>
<dbReference type="Gene3D" id="3.30.420.10">
    <property type="entry name" value="Ribonuclease H-like superfamily/Ribonuclease H"/>
    <property type="match status" value="1"/>
</dbReference>
<dbReference type="SUPFAM" id="SSF53098">
    <property type="entry name" value="Ribonuclease H-like"/>
    <property type="match status" value="1"/>
</dbReference>
<evidence type="ECO:0000256" key="1">
    <source>
        <dbReference type="SAM" id="MobiDB-lite"/>
    </source>
</evidence>
<reference evidence="3 4" key="1">
    <citation type="submission" date="2019-07" db="EMBL/GenBank/DDBJ databases">
        <title>Whole genome shotgun sequence of Meiothermus hypogaeus NBRC 106114.</title>
        <authorList>
            <person name="Hosoyama A."/>
            <person name="Uohara A."/>
            <person name="Ohji S."/>
            <person name="Ichikawa N."/>
        </authorList>
    </citation>
    <scope>NUCLEOTIDE SEQUENCE [LARGE SCALE GENOMIC DNA]</scope>
    <source>
        <strain evidence="3 4">NBRC 106114</strain>
    </source>
</reference>
<evidence type="ECO:0000259" key="2">
    <source>
        <dbReference type="PROSITE" id="PS50994"/>
    </source>
</evidence>
<evidence type="ECO:0000313" key="3">
    <source>
        <dbReference type="EMBL" id="GEM81920.1"/>
    </source>
</evidence>
<dbReference type="PANTHER" id="PTHR35004:SF7">
    <property type="entry name" value="INTEGRASE PROTEIN"/>
    <property type="match status" value="1"/>
</dbReference>